<name>A0A1F5X041_9BACT</name>
<dbReference type="PROSITE" id="PS51257">
    <property type="entry name" value="PROKAR_LIPOPROTEIN"/>
    <property type="match status" value="1"/>
</dbReference>
<evidence type="ECO:0000313" key="1">
    <source>
        <dbReference type="EMBL" id="OGF81265.1"/>
    </source>
</evidence>
<gene>
    <name evidence="1" type="ORF">A2930_02275</name>
</gene>
<proteinExistence type="predicted"/>
<sequence length="149" mass="17428">MLKFLGIFCLFFILYGCGAIPFRPFPMNPEMREYKGIRLYNAGPIKDESAWKEIFEEVDWNFLWLSLCIGADADHIVRARPVIFYQETLFVAGVRVGGINDQKRIYMSDSRGRDSISHEWIHTYLYLVKNYPGGDVFHTNQLWKTCGFK</sequence>
<comment type="caution">
    <text evidence="1">The sequence shown here is derived from an EMBL/GenBank/DDBJ whole genome shotgun (WGS) entry which is preliminary data.</text>
</comment>
<dbReference type="EMBL" id="MFID01000014">
    <property type="protein sequence ID" value="OGF81265.1"/>
    <property type="molecule type" value="Genomic_DNA"/>
</dbReference>
<accession>A0A1F5X041</accession>
<dbReference type="Proteomes" id="UP000178114">
    <property type="component" value="Unassembled WGS sequence"/>
</dbReference>
<dbReference type="STRING" id="1798351.A2930_02275"/>
<evidence type="ECO:0000313" key="2">
    <source>
        <dbReference type="Proteomes" id="UP000178114"/>
    </source>
</evidence>
<dbReference type="AlphaFoldDB" id="A0A1F5X041"/>
<protein>
    <submittedName>
        <fullName evidence="1">Uncharacterized protein</fullName>
    </submittedName>
</protein>
<organism evidence="1 2">
    <name type="scientific">Candidatus Giovannonibacteria bacterium RIFCSPLOWO2_01_FULL_45_34</name>
    <dbReference type="NCBI Taxonomy" id="1798351"/>
    <lineage>
        <taxon>Bacteria</taxon>
        <taxon>Candidatus Giovannoniibacteriota</taxon>
    </lineage>
</organism>
<reference evidence="1 2" key="1">
    <citation type="journal article" date="2016" name="Nat. Commun.">
        <title>Thousands of microbial genomes shed light on interconnected biogeochemical processes in an aquifer system.</title>
        <authorList>
            <person name="Anantharaman K."/>
            <person name="Brown C.T."/>
            <person name="Hug L.A."/>
            <person name="Sharon I."/>
            <person name="Castelle C.J."/>
            <person name="Probst A.J."/>
            <person name="Thomas B.C."/>
            <person name="Singh A."/>
            <person name="Wilkins M.J."/>
            <person name="Karaoz U."/>
            <person name="Brodie E.L."/>
            <person name="Williams K.H."/>
            <person name="Hubbard S.S."/>
            <person name="Banfield J.F."/>
        </authorList>
    </citation>
    <scope>NUCLEOTIDE SEQUENCE [LARGE SCALE GENOMIC DNA]</scope>
</reference>